<dbReference type="AlphaFoldDB" id="A0A1E5UZ51"/>
<name>A0A1E5UZ51_9POAL</name>
<dbReference type="Proteomes" id="UP000095767">
    <property type="component" value="Unassembled WGS sequence"/>
</dbReference>
<evidence type="ECO:0000256" key="1">
    <source>
        <dbReference type="SAM" id="SignalP"/>
    </source>
</evidence>
<evidence type="ECO:0000313" key="2">
    <source>
        <dbReference type="EMBL" id="OEL18183.1"/>
    </source>
</evidence>
<protein>
    <submittedName>
        <fullName evidence="2">Uncharacterized protein</fullName>
    </submittedName>
</protein>
<accession>A0A1E5UZ51</accession>
<feature type="chain" id="PRO_5009187597" evidence="1">
    <location>
        <begin position="20"/>
        <end position="75"/>
    </location>
</feature>
<keyword evidence="1" id="KW-0732">Signal</keyword>
<reference evidence="2 3" key="1">
    <citation type="submission" date="2016-09" db="EMBL/GenBank/DDBJ databases">
        <title>The draft genome of Dichanthelium oligosanthes: A C3 panicoid grass species.</title>
        <authorList>
            <person name="Studer A.J."/>
            <person name="Schnable J.C."/>
            <person name="Brutnell T.P."/>
        </authorList>
    </citation>
    <scope>NUCLEOTIDE SEQUENCE [LARGE SCALE GENOMIC DNA]</scope>
    <source>
        <strain evidence="3">cv. Kellogg 1175</strain>
        <tissue evidence="2">Leaf</tissue>
    </source>
</reference>
<gene>
    <name evidence="2" type="ORF">BAE44_0020798</name>
</gene>
<comment type="caution">
    <text evidence="2">The sequence shown here is derived from an EMBL/GenBank/DDBJ whole genome shotgun (WGS) entry which is preliminary data.</text>
</comment>
<sequence length="75" mass="8861">LKSWLSCHVLACLLLKYHGQEYDLFFFLPRTTPPDLVHNCSRSNILPRPSDCSQQLRVLIWVMHMQNLHCRQRGV</sequence>
<evidence type="ECO:0000313" key="3">
    <source>
        <dbReference type="Proteomes" id="UP000095767"/>
    </source>
</evidence>
<organism evidence="2 3">
    <name type="scientific">Dichanthelium oligosanthes</name>
    <dbReference type="NCBI Taxonomy" id="888268"/>
    <lineage>
        <taxon>Eukaryota</taxon>
        <taxon>Viridiplantae</taxon>
        <taxon>Streptophyta</taxon>
        <taxon>Embryophyta</taxon>
        <taxon>Tracheophyta</taxon>
        <taxon>Spermatophyta</taxon>
        <taxon>Magnoliopsida</taxon>
        <taxon>Liliopsida</taxon>
        <taxon>Poales</taxon>
        <taxon>Poaceae</taxon>
        <taxon>PACMAD clade</taxon>
        <taxon>Panicoideae</taxon>
        <taxon>Panicodae</taxon>
        <taxon>Paniceae</taxon>
        <taxon>Dichantheliinae</taxon>
        <taxon>Dichanthelium</taxon>
    </lineage>
</organism>
<dbReference type="EMBL" id="LWDX02057493">
    <property type="protein sequence ID" value="OEL18183.1"/>
    <property type="molecule type" value="Genomic_DNA"/>
</dbReference>
<feature type="signal peptide" evidence="1">
    <location>
        <begin position="1"/>
        <end position="19"/>
    </location>
</feature>
<proteinExistence type="predicted"/>
<feature type="non-terminal residue" evidence="2">
    <location>
        <position position="1"/>
    </location>
</feature>
<keyword evidence="3" id="KW-1185">Reference proteome</keyword>